<dbReference type="Proteomes" id="UP000321947">
    <property type="component" value="Unassembled WGS sequence"/>
</dbReference>
<name>A0A5D3CNU5_CUCMM</name>
<feature type="domain" description="DUF4216" evidence="3">
    <location>
        <begin position="76"/>
        <end position="147"/>
    </location>
</feature>
<dbReference type="PANTHER" id="PTHR48258">
    <property type="entry name" value="DUF4218 DOMAIN-CONTAINING PROTEIN-RELATED"/>
    <property type="match status" value="1"/>
</dbReference>
<evidence type="ECO:0000259" key="3">
    <source>
        <dbReference type="Pfam" id="PF13952"/>
    </source>
</evidence>
<reference evidence="4 5" key="1">
    <citation type="submission" date="2019-08" db="EMBL/GenBank/DDBJ databases">
        <title>Draft genome sequences of two oriental melons (Cucumis melo L. var makuwa).</title>
        <authorList>
            <person name="Kwon S.-Y."/>
        </authorList>
    </citation>
    <scope>NUCLEOTIDE SEQUENCE [LARGE SCALE GENOMIC DNA]</scope>
    <source>
        <strain evidence="5">cv. Chang Bougi</strain>
        <tissue evidence="4">Leaf</tissue>
    </source>
</reference>
<organism evidence="4 5">
    <name type="scientific">Cucumis melo var. makuwa</name>
    <name type="common">Oriental melon</name>
    <dbReference type="NCBI Taxonomy" id="1194695"/>
    <lineage>
        <taxon>Eukaryota</taxon>
        <taxon>Viridiplantae</taxon>
        <taxon>Streptophyta</taxon>
        <taxon>Embryophyta</taxon>
        <taxon>Tracheophyta</taxon>
        <taxon>Spermatophyta</taxon>
        <taxon>Magnoliopsida</taxon>
        <taxon>eudicotyledons</taxon>
        <taxon>Gunneridae</taxon>
        <taxon>Pentapetalae</taxon>
        <taxon>rosids</taxon>
        <taxon>fabids</taxon>
        <taxon>Cucurbitales</taxon>
        <taxon>Cucurbitaceae</taxon>
        <taxon>Benincaseae</taxon>
        <taxon>Cucumis</taxon>
    </lineage>
</organism>
<feature type="compositionally biased region" description="Low complexity" evidence="2">
    <location>
        <begin position="234"/>
        <end position="245"/>
    </location>
</feature>
<gene>
    <name evidence="4" type="ORF">E5676_scaffold299G00230</name>
</gene>
<dbReference type="Pfam" id="PF13952">
    <property type="entry name" value="DUF4216"/>
    <property type="match status" value="1"/>
</dbReference>
<dbReference type="EMBL" id="SSTD01009863">
    <property type="protein sequence ID" value="TYK13547.1"/>
    <property type="molecule type" value="Genomic_DNA"/>
</dbReference>
<evidence type="ECO:0000256" key="2">
    <source>
        <dbReference type="SAM" id="MobiDB-lite"/>
    </source>
</evidence>
<evidence type="ECO:0000256" key="1">
    <source>
        <dbReference type="SAM" id="Coils"/>
    </source>
</evidence>
<evidence type="ECO:0000313" key="5">
    <source>
        <dbReference type="Proteomes" id="UP000321947"/>
    </source>
</evidence>
<dbReference type="AlphaFoldDB" id="A0A5D3CNU5"/>
<accession>A0A5D3CNU5</accession>
<feature type="coiled-coil region" evidence="1">
    <location>
        <begin position="452"/>
        <end position="486"/>
    </location>
</feature>
<comment type="caution">
    <text evidence="4">The sequence shown here is derived from an EMBL/GenBank/DDBJ whole genome shotgun (WGS) entry which is preliminary data.</text>
</comment>
<feature type="compositionally biased region" description="Acidic residues" evidence="2">
    <location>
        <begin position="211"/>
        <end position="231"/>
    </location>
</feature>
<sequence length="499" mass="57894">MYSLRERGEASDDLYSIALGPINQVRTYSGCFVNGLRFHIIERDNCRTTQNSGIMAYGETKADETNYYGVLQEVLDLEYPKCRRVCLFKCNWFDTDVKKNKFHCDLGFKIINASRFWYTDDPYILATQAVQVFYIDELKLHSNWKIVQIVPNKQVWDVLEVEELEDDRFELLEASSSIGVDESIHDIPFCRSDVEPTVVDHGEIDNQDQSPIDDDFINDEPEQLESSDSDVEQTNTPPVNPSTPSGINMVWYGRNIELDKFVKKHGKVKIEINEEEGKPVTTFAPKIALGIGTAVRNTILLSCENWKAVPMDVKELVIDRSETHFEFDPTTMIVRKYLEEKMQNIFRKFRAGLHKYYCKFDDFIEARANPPDRITYEDWNMMCDRWETDAWKEKKKGFDVDEVERIIAESTEAGVQTISSAKACEIVLWSHSMQTVNLKSGESLSSNVSSTREKEKNEMAYLKEVNEKLTHELAKWEQRWTDIKKEVGSRGRRRRGRGR</sequence>
<proteinExistence type="predicted"/>
<feature type="region of interest" description="Disordered" evidence="2">
    <location>
        <begin position="202"/>
        <end position="246"/>
    </location>
</feature>
<evidence type="ECO:0000313" key="4">
    <source>
        <dbReference type="EMBL" id="TYK13547.1"/>
    </source>
</evidence>
<dbReference type="PANTHER" id="PTHR48258:SF6">
    <property type="entry name" value="LEUCINE-RICH REPEAT DOMAIN, L DOMAIN-CONTAINING PROTEIN"/>
    <property type="match status" value="1"/>
</dbReference>
<dbReference type="InterPro" id="IPR025312">
    <property type="entry name" value="DUF4216"/>
</dbReference>
<keyword evidence="1" id="KW-0175">Coiled coil</keyword>
<protein>
    <submittedName>
        <fullName evidence="4">Transposon protein, putative, CACTA, En/Spm sub-class</fullName>
    </submittedName>
</protein>